<organism evidence="2 3">
    <name type="scientific">Dreissena polymorpha</name>
    <name type="common">Zebra mussel</name>
    <name type="synonym">Mytilus polymorpha</name>
    <dbReference type="NCBI Taxonomy" id="45954"/>
    <lineage>
        <taxon>Eukaryota</taxon>
        <taxon>Metazoa</taxon>
        <taxon>Spiralia</taxon>
        <taxon>Lophotrochozoa</taxon>
        <taxon>Mollusca</taxon>
        <taxon>Bivalvia</taxon>
        <taxon>Autobranchia</taxon>
        <taxon>Heteroconchia</taxon>
        <taxon>Euheterodonta</taxon>
        <taxon>Imparidentia</taxon>
        <taxon>Neoheterodontei</taxon>
        <taxon>Myida</taxon>
        <taxon>Dreissenoidea</taxon>
        <taxon>Dreissenidae</taxon>
        <taxon>Dreissena</taxon>
    </lineage>
</organism>
<dbReference type="Proteomes" id="UP000828390">
    <property type="component" value="Unassembled WGS sequence"/>
</dbReference>
<evidence type="ECO:0000256" key="1">
    <source>
        <dbReference type="SAM" id="MobiDB-lite"/>
    </source>
</evidence>
<proteinExistence type="predicted"/>
<dbReference type="EMBL" id="JAIWYP010000001">
    <property type="protein sequence ID" value="KAH3883498.1"/>
    <property type="molecule type" value="Genomic_DNA"/>
</dbReference>
<gene>
    <name evidence="2" type="ORF">DPMN_007455</name>
</gene>
<dbReference type="AlphaFoldDB" id="A0A9D4RYE0"/>
<accession>A0A9D4RYE0</accession>
<evidence type="ECO:0000313" key="3">
    <source>
        <dbReference type="Proteomes" id="UP000828390"/>
    </source>
</evidence>
<protein>
    <submittedName>
        <fullName evidence="2">Uncharacterized protein</fullName>
    </submittedName>
</protein>
<keyword evidence="3" id="KW-1185">Reference proteome</keyword>
<reference evidence="2" key="1">
    <citation type="journal article" date="2019" name="bioRxiv">
        <title>The Genome of the Zebra Mussel, Dreissena polymorpha: A Resource for Invasive Species Research.</title>
        <authorList>
            <person name="McCartney M.A."/>
            <person name="Auch B."/>
            <person name="Kono T."/>
            <person name="Mallez S."/>
            <person name="Zhang Y."/>
            <person name="Obille A."/>
            <person name="Becker A."/>
            <person name="Abrahante J.E."/>
            <person name="Garbe J."/>
            <person name="Badalamenti J.P."/>
            <person name="Herman A."/>
            <person name="Mangelson H."/>
            <person name="Liachko I."/>
            <person name="Sullivan S."/>
            <person name="Sone E.D."/>
            <person name="Koren S."/>
            <person name="Silverstein K.A.T."/>
            <person name="Beckman K.B."/>
            <person name="Gohl D.M."/>
        </authorList>
    </citation>
    <scope>NUCLEOTIDE SEQUENCE</scope>
    <source>
        <strain evidence="2">Duluth1</strain>
        <tissue evidence="2">Whole animal</tissue>
    </source>
</reference>
<feature type="region of interest" description="Disordered" evidence="1">
    <location>
        <begin position="63"/>
        <end position="93"/>
    </location>
</feature>
<comment type="caution">
    <text evidence="2">The sequence shown here is derived from an EMBL/GenBank/DDBJ whole genome shotgun (WGS) entry which is preliminary data.</text>
</comment>
<reference evidence="2" key="2">
    <citation type="submission" date="2020-11" db="EMBL/GenBank/DDBJ databases">
        <authorList>
            <person name="McCartney M.A."/>
            <person name="Auch B."/>
            <person name="Kono T."/>
            <person name="Mallez S."/>
            <person name="Becker A."/>
            <person name="Gohl D.M."/>
            <person name="Silverstein K.A.T."/>
            <person name="Koren S."/>
            <person name="Bechman K.B."/>
            <person name="Herman A."/>
            <person name="Abrahante J.E."/>
            <person name="Garbe J."/>
        </authorList>
    </citation>
    <scope>NUCLEOTIDE SEQUENCE</scope>
    <source>
        <strain evidence="2">Duluth1</strain>
        <tissue evidence="2">Whole animal</tissue>
    </source>
</reference>
<name>A0A9D4RYE0_DREPO</name>
<evidence type="ECO:0000313" key="2">
    <source>
        <dbReference type="EMBL" id="KAH3883498.1"/>
    </source>
</evidence>
<sequence>MSQSCHYVSAVFHGNAPEINVAVDVYDDIRLVNNIVGVNSLNMSAVCKKAAQLNDKIKNRQLLKTKRKSETNIQKRNTNEAKSFDEEQFEKKK</sequence>